<protein>
    <submittedName>
        <fullName evidence="1">Uncharacterized protein</fullName>
    </submittedName>
</protein>
<dbReference type="AlphaFoldDB" id="A0ABD0NEC8"/>
<gene>
    <name evidence="1" type="ORF">M9458_044110</name>
</gene>
<organism evidence="1 2">
    <name type="scientific">Cirrhinus mrigala</name>
    <name type="common">Mrigala</name>
    <dbReference type="NCBI Taxonomy" id="683832"/>
    <lineage>
        <taxon>Eukaryota</taxon>
        <taxon>Metazoa</taxon>
        <taxon>Chordata</taxon>
        <taxon>Craniata</taxon>
        <taxon>Vertebrata</taxon>
        <taxon>Euteleostomi</taxon>
        <taxon>Actinopterygii</taxon>
        <taxon>Neopterygii</taxon>
        <taxon>Teleostei</taxon>
        <taxon>Ostariophysi</taxon>
        <taxon>Cypriniformes</taxon>
        <taxon>Cyprinidae</taxon>
        <taxon>Labeoninae</taxon>
        <taxon>Labeonini</taxon>
        <taxon>Cirrhinus</taxon>
    </lineage>
</organism>
<dbReference type="EMBL" id="JAMKFB020000022">
    <property type="protein sequence ID" value="KAL0160385.1"/>
    <property type="molecule type" value="Genomic_DNA"/>
</dbReference>
<proteinExistence type="predicted"/>
<reference evidence="1 2" key="1">
    <citation type="submission" date="2024-05" db="EMBL/GenBank/DDBJ databases">
        <title>Genome sequencing and assembly of Indian major carp, Cirrhinus mrigala (Hamilton, 1822).</title>
        <authorList>
            <person name="Mohindra V."/>
            <person name="Chowdhury L.M."/>
            <person name="Lal K."/>
            <person name="Jena J.K."/>
        </authorList>
    </citation>
    <scope>NUCLEOTIDE SEQUENCE [LARGE SCALE GENOMIC DNA]</scope>
    <source>
        <strain evidence="1">CM1030</strain>
        <tissue evidence="1">Blood</tissue>
    </source>
</reference>
<dbReference type="Proteomes" id="UP001529510">
    <property type="component" value="Unassembled WGS sequence"/>
</dbReference>
<sequence length="69" mass="7992">MWDGEKMAAAVVQMSCLYRGMLAVRATGIRPLIPGLVPSQFRAFSIKKEPELEENPYYSKYEEKIRKLR</sequence>
<name>A0ABD0NEC8_CIRMR</name>
<feature type="non-terminal residue" evidence="1">
    <location>
        <position position="69"/>
    </location>
</feature>
<evidence type="ECO:0000313" key="2">
    <source>
        <dbReference type="Proteomes" id="UP001529510"/>
    </source>
</evidence>
<accession>A0ABD0NEC8</accession>
<evidence type="ECO:0000313" key="1">
    <source>
        <dbReference type="EMBL" id="KAL0160385.1"/>
    </source>
</evidence>
<comment type="caution">
    <text evidence="1">The sequence shown here is derived from an EMBL/GenBank/DDBJ whole genome shotgun (WGS) entry which is preliminary data.</text>
</comment>
<keyword evidence="2" id="KW-1185">Reference proteome</keyword>